<evidence type="ECO:0000256" key="5">
    <source>
        <dbReference type="ARBA" id="ARBA00023163"/>
    </source>
</evidence>
<dbReference type="EMBL" id="NEVL01000002">
    <property type="protein sequence ID" value="OZI39395.1"/>
    <property type="molecule type" value="Genomic_DNA"/>
</dbReference>
<evidence type="ECO:0000256" key="1">
    <source>
        <dbReference type="ARBA" id="ARBA00022553"/>
    </source>
</evidence>
<feature type="DNA-binding region" description="OmpR/PhoB-type" evidence="7">
    <location>
        <begin position="189"/>
        <end position="290"/>
    </location>
</feature>
<feature type="domain" description="Response regulatory" evidence="8">
    <location>
        <begin position="66"/>
        <end position="180"/>
    </location>
</feature>
<evidence type="ECO:0000256" key="4">
    <source>
        <dbReference type="ARBA" id="ARBA00023125"/>
    </source>
</evidence>
<dbReference type="PANTHER" id="PTHR48111">
    <property type="entry name" value="REGULATOR OF RPOS"/>
    <property type="match status" value="1"/>
</dbReference>
<feature type="domain" description="OmpR/PhoB-type" evidence="9">
    <location>
        <begin position="189"/>
        <end position="290"/>
    </location>
</feature>
<dbReference type="Proteomes" id="UP000217005">
    <property type="component" value="Unassembled WGS sequence"/>
</dbReference>
<keyword evidence="3" id="KW-0805">Transcription regulation</keyword>
<dbReference type="OrthoDB" id="9802426at2"/>
<evidence type="ECO:0000256" key="6">
    <source>
        <dbReference type="PROSITE-ProRule" id="PRU00169"/>
    </source>
</evidence>
<dbReference type="InterPro" id="IPR036388">
    <property type="entry name" value="WH-like_DNA-bd_sf"/>
</dbReference>
<dbReference type="Pfam" id="PF00072">
    <property type="entry name" value="Response_reg"/>
    <property type="match status" value="1"/>
</dbReference>
<dbReference type="PROSITE" id="PS51755">
    <property type="entry name" value="OMPR_PHOB"/>
    <property type="match status" value="1"/>
</dbReference>
<dbReference type="GO" id="GO:0032993">
    <property type="term" value="C:protein-DNA complex"/>
    <property type="evidence" value="ECO:0007669"/>
    <property type="project" value="TreeGrafter"/>
</dbReference>
<evidence type="ECO:0000259" key="8">
    <source>
        <dbReference type="PROSITE" id="PS50110"/>
    </source>
</evidence>
<dbReference type="SMART" id="SM00448">
    <property type="entry name" value="REC"/>
    <property type="match status" value="1"/>
</dbReference>
<keyword evidence="1 6" id="KW-0597">Phosphoprotein</keyword>
<dbReference type="GO" id="GO:0000156">
    <property type="term" value="F:phosphorelay response regulator activity"/>
    <property type="evidence" value="ECO:0007669"/>
    <property type="project" value="TreeGrafter"/>
</dbReference>
<comment type="caution">
    <text evidence="10">The sequence shown here is derived from an EMBL/GenBank/DDBJ whole genome shotgun (WGS) entry which is preliminary data.</text>
</comment>
<dbReference type="GO" id="GO:0005829">
    <property type="term" value="C:cytosol"/>
    <property type="evidence" value="ECO:0007669"/>
    <property type="project" value="TreeGrafter"/>
</dbReference>
<dbReference type="CDD" id="cd00383">
    <property type="entry name" value="trans_reg_C"/>
    <property type="match status" value="1"/>
</dbReference>
<gene>
    <name evidence="10" type="ORF">CEG14_07705</name>
</gene>
<dbReference type="Gene3D" id="1.10.10.10">
    <property type="entry name" value="Winged helix-like DNA-binding domain superfamily/Winged helix DNA-binding domain"/>
    <property type="match status" value="1"/>
</dbReference>
<name>A0A261SQG6_9BORD</name>
<evidence type="ECO:0000259" key="9">
    <source>
        <dbReference type="PROSITE" id="PS51755"/>
    </source>
</evidence>
<accession>A0A261SQG6</accession>
<reference evidence="10 11" key="1">
    <citation type="submission" date="2017-05" db="EMBL/GenBank/DDBJ databases">
        <title>Complete and WGS of Bordetella genogroups.</title>
        <authorList>
            <person name="Spilker T."/>
            <person name="LiPuma J."/>
        </authorList>
    </citation>
    <scope>NUCLEOTIDE SEQUENCE [LARGE SCALE GENOMIC DNA]</scope>
    <source>
        <strain evidence="10 11">AU17610</strain>
    </source>
</reference>
<dbReference type="InterPro" id="IPR011006">
    <property type="entry name" value="CheY-like_superfamily"/>
</dbReference>
<dbReference type="PANTHER" id="PTHR48111:SF1">
    <property type="entry name" value="TWO-COMPONENT RESPONSE REGULATOR ORR33"/>
    <property type="match status" value="1"/>
</dbReference>
<evidence type="ECO:0000256" key="7">
    <source>
        <dbReference type="PROSITE-ProRule" id="PRU01091"/>
    </source>
</evidence>
<dbReference type="PROSITE" id="PS50110">
    <property type="entry name" value="RESPONSE_REGULATORY"/>
    <property type="match status" value="1"/>
</dbReference>
<dbReference type="SUPFAM" id="SSF52172">
    <property type="entry name" value="CheY-like"/>
    <property type="match status" value="1"/>
</dbReference>
<dbReference type="SMART" id="SM00862">
    <property type="entry name" value="Trans_reg_C"/>
    <property type="match status" value="1"/>
</dbReference>
<evidence type="ECO:0000313" key="11">
    <source>
        <dbReference type="Proteomes" id="UP000217005"/>
    </source>
</evidence>
<dbReference type="GO" id="GO:0000976">
    <property type="term" value="F:transcription cis-regulatory region binding"/>
    <property type="evidence" value="ECO:0007669"/>
    <property type="project" value="TreeGrafter"/>
</dbReference>
<dbReference type="InterPro" id="IPR001867">
    <property type="entry name" value="OmpR/PhoB-type_DNA-bd"/>
</dbReference>
<evidence type="ECO:0000256" key="2">
    <source>
        <dbReference type="ARBA" id="ARBA00023012"/>
    </source>
</evidence>
<organism evidence="10 11">
    <name type="scientific">Bordetella genomosp. 1</name>
    <dbReference type="NCBI Taxonomy" id="1395607"/>
    <lineage>
        <taxon>Bacteria</taxon>
        <taxon>Pseudomonadati</taxon>
        <taxon>Pseudomonadota</taxon>
        <taxon>Betaproteobacteria</taxon>
        <taxon>Burkholderiales</taxon>
        <taxon>Alcaligenaceae</taxon>
        <taxon>Bordetella</taxon>
    </lineage>
</organism>
<dbReference type="InterPro" id="IPR001789">
    <property type="entry name" value="Sig_transdc_resp-reg_receiver"/>
</dbReference>
<dbReference type="InterPro" id="IPR039420">
    <property type="entry name" value="WalR-like"/>
</dbReference>
<feature type="modified residue" description="4-aspartylphosphate" evidence="6">
    <location>
        <position position="115"/>
    </location>
</feature>
<evidence type="ECO:0000256" key="3">
    <source>
        <dbReference type="ARBA" id="ARBA00023015"/>
    </source>
</evidence>
<dbReference type="InterPro" id="IPR016032">
    <property type="entry name" value="Sig_transdc_resp-reg_C-effctor"/>
</dbReference>
<dbReference type="SUPFAM" id="SSF46894">
    <property type="entry name" value="C-terminal effector domain of the bipartite response regulators"/>
    <property type="match status" value="1"/>
</dbReference>
<protein>
    <submittedName>
        <fullName evidence="10">Transcriptional regulator</fullName>
    </submittedName>
</protein>
<keyword evidence="5" id="KW-0804">Transcription</keyword>
<proteinExistence type="predicted"/>
<keyword evidence="4 7" id="KW-0238">DNA-binding</keyword>
<evidence type="ECO:0000313" key="10">
    <source>
        <dbReference type="EMBL" id="OZI39395.1"/>
    </source>
</evidence>
<dbReference type="GO" id="GO:0006355">
    <property type="term" value="P:regulation of DNA-templated transcription"/>
    <property type="evidence" value="ECO:0007669"/>
    <property type="project" value="InterPro"/>
</dbReference>
<dbReference type="Gene3D" id="3.40.50.2300">
    <property type="match status" value="1"/>
</dbReference>
<sequence>MSRHSPLPWRWRLLRGLARLRLPCPEHPAVAAPPRNPLNPLSDLARIGGVLAQAASGPKTRHAAMNILIAEDHPEWGQIILNHVQQLGHQATLCTSCQEALTLLNTQTPQIFLTDAMLTDGDMSVEIPRIRQRLPHLGIIVLTAKTRYEEQIRGLTEGADYYLIKPIKLPTLTATLATLSRRLAALERSAPPDQVQWVFDRPTGELTRRPGNEGVRFTDRESIVFSLLLQSPAFPVSHLALFQALGIPEYEFDPHRIDTLIYRVRKKLGQIADSPFNIKNIYSEGFLLAVAPNSNVQFSTEQ</sequence>
<keyword evidence="2" id="KW-0902">Two-component regulatory system</keyword>
<dbReference type="AlphaFoldDB" id="A0A261SQG6"/>
<dbReference type="Pfam" id="PF00486">
    <property type="entry name" value="Trans_reg_C"/>
    <property type="match status" value="1"/>
</dbReference>